<comment type="similarity">
    <text evidence="2">Belongs to the universal stress protein A family.</text>
</comment>
<reference evidence="6 7" key="1">
    <citation type="submission" date="2014-12" db="EMBL/GenBank/DDBJ databases">
        <title>Genome sequencing of Photobacterium gaetbulicola AD005a.</title>
        <authorList>
            <person name="Adrian T.G.S."/>
            <person name="Chan K.G."/>
        </authorList>
    </citation>
    <scope>NUCLEOTIDE SEQUENCE [LARGE SCALE GENOMIC DNA]</scope>
    <source>
        <strain evidence="6 7">AD005a</strain>
    </source>
</reference>
<comment type="subcellular location">
    <subcellularLocation>
        <location evidence="1">Cytoplasm</location>
    </subcellularLocation>
</comment>
<sequence>MSFNQLLVPIAPEQPLDDCFHQAFKLANQMSAQVTLLTVIEDLAELKEISRFSCTTLDLLDKSTKIYHGILKEWVQSLKQKYSNIKFRTKIRIGIPFIEIIKEAHDSHATMVILDTHRAAKEQACQRGSTTLHIMRKSQVPIWSISTAPKLLTEVVAALDISNQDYREFNEQILALAVEFCSITGARLTVCHAWRLDSEGFLRKWSGYNDLEIALLSKKMREERFGRLKSLLMPYENTPIDISIKVLEGETRQILPNYVNDQGADLVILGSLSRTGIAGFLMGNTAESLLNDISSSVITLKPDNFKSPVLE</sequence>
<feature type="domain" description="UspA" evidence="5">
    <location>
        <begin position="4"/>
        <end position="143"/>
    </location>
</feature>
<organism evidence="6 7">
    <name type="scientific">Photobacterium gaetbulicola</name>
    <dbReference type="NCBI Taxonomy" id="1295392"/>
    <lineage>
        <taxon>Bacteria</taxon>
        <taxon>Pseudomonadati</taxon>
        <taxon>Pseudomonadota</taxon>
        <taxon>Gammaproteobacteria</taxon>
        <taxon>Vibrionales</taxon>
        <taxon>Vibrionaceae</taxon>
        <taxon>Photobacterium</taxon>
    </lineage>
</organism>
<dbReference type="EMBL" id="JWLZ01000159">
    <property type="protein sequence ID" value="KHT63357.1"/>
    <property type="molecule type" value="Genomic_DNA"/>
</dbReference>
<comment type="caution">
    <text evidence="6">The sequence shown here is derived from an EMBL/GenBank/DDBJ whole genome shotgun (WGS) entry which is preliminary data.</text>
</comment>
<evidence type="ECO:0000259" key="5">
    <source>
        <dbReference type="Pfam" id="PF00582"/>
    </source>
</evidence>
<evidence type="ECO:0000256" key="1">
    <source>
        <dbReference type="ARBA" id="ARBA00004496"/>
    </source>
</evidence>
<evidence type="ECO:0000313" key="7">
    <source>
        <dbReference type="Proteomes" id="UP000031278"/>
    </source>
</evidence>
<dbReference type="GO" id="GO:0005737">
    <property type="term" value="C:cytoplasm"/>
    <property type="evidence" value="ECO:0007669"/>
    <property type="project" value="UniProtKB-SubCell"/>
</dbReference>
<dbReference type="RefSeq" id="WP_039462628.1">
    <property type="nucleotide sequence ID" value="NZ_JWLZ01000159.1"/>
</dbReference>
<dbReference type="InterPro" id="IPR006016">
    <property type="entry name" value="UspA"/>
</dbReference>
<evidence type="ECO:0000313" key="6">
    <source>
        <dbReference type="EMBL" id="KHT63357.1"/>
    </source>
</evidence>
<dbReference type="AlphaFoldDB" id="A0A0B9H393"/>
<evidence type="ECO:0000256" key="3">
    <source>
        <dbReference type="ARBA" id="ARBA00022490"/>
    </source>
</evidence>
<dbReference type="Gene3D" id="3.40.50.12370">
    <property type="match status" value="1"/>
</dbReference>
<dbReference type="PANTHER" id="PTHR47892:SF1">
    <property type="entry name" value="UNIVERSAL STRESS PROTEIN E"/>
    <property type="match status" value="1"/>
</dbReference>
<feature type="domain" description="UspA" evidence="5">
    <location>
        <begin position="172"/>
        <end position="299"/>
    </location>
</feature>
<protein>
    <submittedName>
        <fullName evidence="6">Universal stress protein family 1</fullName>
    </submittedName>
</protein>
<proteinExistence type="inferred from homology"/>
<keyword evidence="3" id="KW-0963">Cytoplasm</keyword>
<evidence type="ECO:0000256" key="4">
    <source>
        <dbReference type="ARBA" id="ARBA00037131"/>
    </source>
</evidence>
<dbReference type="Proteomes" id="UP000031278">
    <property type="component" value="Unassembled WGS sequence"/>
</dbReference>
<evidence type="ECO:0000256" key="2">
    <source>
        <dbReference type="ARBA" id="ARBA00008791"/>
    </source>
</evidence>
<name>A0A0B9H393_9GAMM</name>
<comment type="function">
    <text evidence="4">Required for resistance to DNA-damaging agents.</text>
</comment>
<dbReference type="CDD" id="cd00293">
    <property type="entry name" value="USP-like"/>
    <property type="match status" value="1"/>
</dbReference>
<dbReference type="PANTHER" id="PTHR47892">
    <property type="entry name" value="UNIVERSAL STRESS PROTEIN E"/>
    <property type="match status" value="1"/>
</dbReference>
<gene>
    <name evidence="6" type="ORF">RJ45_13285</name>
</gene>
<accession>A0A0B9H393</accession>
<dbReference type="Pfam" id="PF00582">
    <property type="entry name" value="Usp"/>
    <property type="match status" value="2"/>
</dbReference>
<dbReference type="SUPFAM" id="SSF52402">
    <property type="entry name" value="Adenine nucleotide alpha hydrolases-like"/>
    <property type="match status" value="2"/>
</dbReference>